<dbReference type="RefSeq" id="WP_273596397.1">
    <property type="nucleotide sequence ID" value="NZ_JAQQXS010000006.1"/>
</dbReference>
<proteinExistence type="predicted"/>
<dbReference type="Pfam" id="PF16290">
    <property type="entry name" value="DUF4936"/>
    <property type="match status" value="1"/>
</dbReference>
<dbReference type="EMBL" id="JAQQXS010000006">
    <property type="protein sequence ID" value="MDC8785294.1"/>
    <property type="molecule type" value="Genomic_DNA"/>
</dbReference>
<sequence>MNSGEKAEVPTWEKTADELYVYYKLSAEQLAPAWAAFEALVASLPAPMNRPRLLCQTASAEGLEGSAGATWMEIHTGEHAHEVAALMAAKLQGLITGERHCESFRALRGPVLTGS</sequence>
<accession>A0ABT5KQV9</accession>
<gene>
    <name evidence="1" type="ORF">PRZ01_08830</name>
</gene>
<evidence type="ECO:0000313" key="2">
    <source>
        <dbReference type="Proteomes" id="UP001219862"/>
    </source>
</evidence>
<protein>
    <submittedName>
        <fullName evidence="1">DUF4936 family protein</fullName>
    </submittedName>
</protein>
<dbReference type="InterPro" id="IPR032556">
    <property type="entry name" value="DUF4936"/>
</dbReference>
<organism evidence="1 2">
    <name type="scientific">Roseateles koreensis</name>
    <dbReference type="NCBI Taxonomy" id="2987526"/>
    <lineage>
        <taxon>Bacteria</taxon>
        <taxon>Pseudomonadati</taxon>
        <taxon>Pseudomonadota</taxon>
        <taxon>Betaproteobacteria</taxon>
        <taxon>Burkholderiales</taxon>
        <taxon>Sphaerotilaceae</taxon>
        <taxon>Roseateles</taxon>
    </lineage>
</organism>
<dbReference type="Proteomes" id="UP001219862">
    <property type="component" value="Unassembled WGS sequence"/>
</dbReference>
<evidence type="ECO:0000313" key="1">
    <source>
        <dbReference type="EMBL" id="MDC8785294.1"/>
    </source>
</evidence>
<reference evidence="1 2" key="1">
    <citation type="submission" date="2022-10" db="EMBL/GenBank/DDBJ databases">
        <title>paucibacter sp. hw8 Genome sequencing.</title>
        <authorList>
            <person name="Park S."/>
        </authorList>
    </citation>
    <scope>NUCLEOTIDE SEQUENCE [LARGE SCALE GENOMIC DNA]</scope>
    <source>
        <strain evidence="2">hw8</strain>
    </source>
</reference>
<keyword evidence="2" id="KW-1185">Reference proteome</keyword>
<name>A0ABT5KQV9_9BURK</name>
<comment type="caution">
    <text evidence="1">The sequence shown here is derived from an EMBL/GenBank/DDBJ whole genome shotgun (WGS) entry which is preliminary data.</text>
</comment>